<dbReference type="AlphaFoldDB" id="C1F2P1"/>
<dbReference type="Proteomes" id="UP000002207">
    <property type="component" value="Chromosome"/>
</dbReference>
<evidence type="ECO:0000313" key="2">
    <source>
        <dbReference type="Proteomes" id="UP000002207"/>
    </source>
</evidence>
<sequence>MLFRMASAPQSGGSRLVRLYFAMFQALREPFSPRIPIGNFRTKPPASPIPKMESADPLNLREKIKKRIDALPQLRFDLLARAFQIMHRHARAIPVLQLDRRIANRFNLIFRQKPQSIHKRQVSHVFMVRACTVVLLR</sequence>
<dbReference type="HOGENOM" id="CLU_1860857_0_0_0"/>
<proteinExistence type="predicted"/>
<keyword evidence="2" id="KW-1185">Reference proteome</keyword>
<gene>
    <name evidence="1" type="ordered locus">ACP_2701</name>
</gene>
<name>C1F2P1_ACIC5</name>
<dbReference type="STRING" id="240015.ACP_2701"/>
<dbReference type="KEGG" id="aca:ACP_2701"/>
<organism evidence="1 2">
    <name type="scientific">Acidobacterium capsulatum (strain ATCC 51196 / DSM 11244 / BCRC 80197 / JCM 7670 / NBRC 15755 / NCIMB 13165 / 161)</name>
    <dbReference type="NCBI Taxonomy" id="240015"/>
    <lineage>
        <taxon>Bacteria</taxon>
        <taxon>Pseudomonadati</taxon>
        <taxon>Acidobacteriota</taxon>
        <taxon>Terriglobia</taxon>
        <taxon>Terriglobales</taxon>
        <taxon>Acidobacteriaceae</taxon>
        <taxon>Acidobacterium</taxon>
    </lineage>
</organism>
<evidence type="ECO:0000313" key="1">
    <source>
        <dbReference type="EMBL" id="ACO32092.1"/>
    </source>
</evidence>
<accession>C1F2P1</accession>
<dbReference type="EMBL" id="CP001472">
    <property type="protein sequence ID" value="ACO32092.1"/>
    <property type="molecule type" value="Genomic_DNA"/>
</dbReference>
<dbReference type="InParanoid" id="C1F2P1"/>
<reference evidence="1 2" key="1">
    <citation type="journal article" date="2009" name="Appl. Environ. Microbiol.">
        <title>Three genomes from the phylum Acidobacteria provide insight into the lifestyles of these microorganisms in soils.</title>
        <authorList>
            <person name="Ward N.L."/>
            <person name="Challacombe J.F."/>
            <person name="Janssen P.H."/>
            <person name="Henrissat B."/>
            <person name="Coutinho P.M."/>
            <person name="Wu M."/>
            <person name="Xie G."/>
            <person name="Haft D.H."/>
            <person name="Sait M."/>
            <person name="Badger J."/>
            <person name="Barabote R.D."/>
            <person name="Bradley B."/>
            <person name="Brettin T.S."/>
            <person name="Brinkac L.M."/>
            <person name="Bruce D."/>
            <person name="Creasy T."/>
            <person name="Daugherty S.C."/>
            <person name="Davidsen T.M."/>
            <person name="DeBoy R.T."/>
            <person name="Detter J.C."/>
            <person name="Dodson R.J."/>
            <person name="Durkin A.S."/>
            <person name="Ganapathy A."/>
            <person name="Gwinn-Giglio M."/>
            <person name="Han C.S."/>
            <person name="Khouri H."/>
            <person name="Kiss H."/>
            <person name="Kothari S.P."/>
            <person name="Madupu R."/>
            <person name="Nelson K.E."/>
            <person name="Nelson W.C."/>
            <person name="Paulsen I."/>
            <person name="Penn K."/>
            <person name="Ren Q."/>
            <person name="Rosovitz M.J."/>
            <person name="Selengut J.D."/>
            <person name="Shrivastava S."/>
            <person name="Sullivan S.A."/>
            <person name="Tapia R."/>
            <person name="Thompson L.S."/>
            <person name="Watkins K.L."/>
            <person name="Yang Q."/>
            <person name="Yu C."/>
            <person name="Zafar N."/>
            <person name="Zhou L."/>
            <person name="Kuske C.R."/>
        </authorList>
    </citation>
    <scope>NUCLEOTIDE SEQUENCE [LARGE SCALE GENOMIC DNA]</scope>
    <source>
        <strain evidence="2">ATCC 51196 / DSM 11244 / BCRC 80197 / JCM 7670 / NBRC 15755 / NCIMB 13165 / 161</strain>
    </source>
</reference>
<protein>
    <submittedName>
        <fullName evidence="1">Uncharacterized protein</fullName>
    </submittedName>
</protein>